<dbReference type="InterPro" id="IPR003439">
    <property type="entry name" value="ABC_transporter-like_ATP-bd"/>
</dbReference>
<sequence>MTAIQLEALTFQYNKRKKILDNVNLSIGKGEAVGIIGESGVGKTTLLRLMNGSYFHEYERQIKGSIFIDGQRMAKEEDFFQKIGTIYQNPDNQIIFSNVTDELAFGMENMCISPEIMRSKIDEVLKMLAIEHLRDRNPNTLSGGEKQLVTVAAILCLDIGILILDECMAQVDAKGKVLITEAIRRMKTHHKTVVMVEHDYENLRPCDRIYKMEAGKLQMVAKEDLKLCPI</sequence>
<dbReference type="Proteomes" id="UP000746471">
    <property type="component" value="Unassembled WGS sequence"/>
</dbReference>
<gene>
    <name evidence="10" type="ORF">KHM83_09425</name>
</gene>
<name>A0ABS5PPR2_9FIRM</name>
<dbReference type="InterPro" id="IPR050095">
    <property type="entry name" value="ECF_ABC_transporter_ATP-bd"/>
</dbReference>
<comment type="similarity">
    <text evidence="2">Belongs to the ABC transporter superfamily.</text>
</comment>
<evidence type="ECO:0000259" key="9">
    <source>
        <dbReference type="PROSITE" id="PS50893"/>
    </source>
</evidence>
<dbReference type="Pfam" id="PF00005">
    <property type="entry name" value="ABC_tran"/>
    <property type="match status" value="1"/>
</dbReference>
<dbReference type="SUPFAM" id="SSF52540">
    <property type="entry name" value="P-loop containing nucleoside triphosphate hydrolases"/>
    <property type="match status" value="1"/>
</dbReference>
<evidence type="ECO:0000313" key="10">
    <source>
        <dbReference type="EMBL" id="MBS7526897.1"/>
    </source>
</evidence>
<keyword evidence="8" id="KW-0472">Membrane</keyword>
<evidence type="ECO:0000256" key="4">
    <source>
        <dbReference type="ARBA" id="ARBA00022475"/>
    </source>
</evidence>
<evidence type="ECO:0000256" key="5">
    <source>
        <dbReference type="ARBA" id="ARBA00022741"/>
    </source>
</evidence>
<keyword evidence="4" id="KW-1003">Cell membrane</keyword>
<dbReference type="EMBL" id="JAHBCL010000014">
    <property type="protein sequence ID" value="MBS7526897.1"/>
    <property type="molecule type" value="Genomic_DNA"/>
</dbReference>
<evidence type="ECO:0000256" key="7">
    <source>
        <dbReference type="ARBA" id="ARBA00022967"/>
    </source>
</evidence>
<proteinExistence type="inferred from homology"/>
<dbReference type="PANTHER" id="PTHR43553">
    <property type="entry name" value="HEAVY METAL TRANSPORTER"/>
    <property type="match status" value="1"/>
</dbReference>
<dbReference type="SMART" id="SM00382">
    <property type="entry name" value="AAA"/>
    <property type="match status" value="1"/>
</dbReference>
<evidence type="ECO:0000256" key="6">
    <source>
        <dbReference type="ARBA" id="ARBA00022840"/>
    </source>
</evidence>
<evidence type="ECO:0000256" key="3">
    <source>
        <dbReference type="ARBA" id="ARBA00022448"/>
    </source>
</evidence>
<dbReference type="PANTHER" id="PTHR43553:SF27">
    <property type="entry name" value="ENERGY-COUPLING FACTOR TRANSPORTER ATP-BINDING PROTEIN ECFA2"/>
    <property type="match status" value="1"/>
</dbReference>
<keyword evidence="7" id="KW-1278">Translocase</keyword>
<keyword evidence="5" id="KW-0547">Nucleotide-binding</keyword>
<evidence type="ECO:0000256" key="1">
    <source>
        <dbReference type="ARBA" id="ARBA00004202"/>
    </source>
</evidence>
<protein>
    <submittedName>
        <fullName evidence="10">ABC transporter ATP-binding protein</fullName>
    </submittedName>
</protein>
<keyword evidence="6 10" id="KW-0067">ATP-binding</keyword>
<dbReference type="InterPro" id="IPR015856">
    <property type="entry name" value="ABC_transpr_CbiO/EcfA_su"/>
</dbReference>
<feature type="domain" description="ABC transporter" evidence="9">
    <location>
        <begin position="4"/>
        <end position="230"/>
    </location>
</feature>
<reference evidence="10 11" key="1">
    <citation type="submission" date="2021-05" db="EMBL/GenBank/DDBJ databases">
        <title>Fusibacter ferrireducens sp. nov., an anaerobic, sulfur- and Fe-reducing bacterium isolated from the mangrove sediment.</title>
        <authorList>
            <person name="Qiu D."/>
        </authorList>
    </citation>
    <scope>NUCLEOTIDE SEQUENCE [LARGE SCALE GENOMIC DNA]</scope>
    <source>
        <strain evidence="10 11">DSM 12116</strain>
    </source>
</reference>
<dbReference type="PROSITE" id="PS50893">
    <property type="entry name" value="ABC_TRANSPORTER_2"/>
    <property type="match status" value="1"/>
</dbReference>
<keyword evidence="11" id="KW-1185">Reference proteome</keyword>
<dbReference type="InterPro" id="IPR017871">
    <property type="entry name" value="ABC_transporter-like_CS"/>
</dbReference>
<dbReference type="GO" id="GO:0005524">
    <property type="term" value="F:ATP binding"/>
    <property type="evidence" value="ECO:0007669"/>
    <property type="project" value="UniProtKB-KW"/>
</dbReference>
<keyword evidence="3" id="KW-0813">Transport</keyword>
<dbReference type="RefSeq" id="WP_213236758.1">
    <property type="nucleotide sequence ID" value="NZ_JAHBCL010000014.1"/>
</dbReference>
<dbReference type="CDD" id="cd03225">
    <property type="entry name" value="ABC_cobalt_CbiO_domain1"/>
    <property type="match status" value="1"/>
</dbReference>
<evidence type="ECO:0000313" key="11">
    <source>
        <dbReference type="Proteomes" id="UP000746471"/>
    </source>
</evidence>
<dbReference type="InterPro" id="IPR003593">
    <property type="entry name" value="AAA+_ATPase"/>
</dbReference>
<comment type="caution">
    <text evidence="10">The sequence shown here is derived from an EMBL/GenBank/DDBJ whole genome shotgun (WGS) entry which is preliminary data.</text>
</comment>
<organism evidence="10 11">
    <name type="scientific">Fusibacter paucivorans</name>
    <dbReference type="NCBI Taxonomy" id="76009"/>
    <lineage>
        <taxon>Bacteria</taxon>
        <taxon>Bacillati</taxon>
        <taxon>Bacillota</taxon>
        <taxon>Clostridia</taxon>
        <taxon>Eubacteriales</taxon>
        <taxon>Eubacteriales Family XII. Incertae Sedis</taxon>
        <taxon>Fusibacter</taxon>
    </lineage>
</organism>
<dbReference type="PROSITE" id="PS00211">
    <property type="entry name" value="ABC_TRANSPORTER_1"/>
    <property type="match status" value="1"/>
</dbReference>
<accession>A0ABS5PPR2</accession>
<evidence type="ECO:0000256" key="8">
    <source>
        <dbReference type="ARBA" id="ARBA00023136"/>
    </source>
</evidence>
<dbReference type="InterPro" id="IPR027417">
    <property type="entry name" value="P-loop_NTPase"/>
</dbReference>
<dbReference type="Gene3D" id="3.40.50.300">
    <property type="entry name" value="P-loop containing nucleotide triphosphate hydrolases"/>
    <property type="match status" value="1"/>
</dbReference>
<evidence type="ECO:0000256" key="2">
    <source>
        <dbReference type="ARBA" id="ARBA00005417"/>
    </source>
</evidence>
<comment type="subcellular location">
    <subcellularLocation>
        <location evidence="1">Cell membrane</location>
        <topology evidence="1">Peripheral membrane protein</topology>
    </subcellularLocation>
</comment>